<organism evidence="1 2">
    <name type="scientific">Monodon monoceros</name>
    <name type="common">Narwhal</name>
    <name type="synonym">Ceratodon monodon</name>
    <dbReference type="NCBI Taxonomy" id="40151"/>
    <lineage>
        <taxon>Eukaryota</taxon>
        <taxon>Metazoa</taxon>
        <taxon>Chordata</taxon>
        <taxon>Craniata</taxon>
        <taxon>Vertebrata</taxon>
        <taxon>Euteleostomi</taxon>
        <taxon>Mammalia</taxon>
        <taxon>Eutheria</taxon>
        <taxon>Laurasiatheria</taxon>
        <taxon>Artiodactyla</taxon>
        <taxon>Whippomorpha</taxon>
        <taxon>Cetacea</taxon>
        <taxon>Odontoceti</taxon>
        <taxon>Monodontidae</taxon>
        <taxon>Monodon</taxon>
    </lineage>
</organism>
<gene>
    <name evidence="1" type="primary">CUNH5orf52</name>
</gene>
<sequence length="201" mass="22886">MVPCRGEEWAVLGLRRNPGLVSPSRSCPQPRPSVTWNLGSPIACAVGPRATTSSGTSPASAFFRRSRKARQPPRQICFLRPRTAQSPLLFSLMNSSEAALKKFLPKSHLSRVIIRDNLSAQRIYEMEVKLSQTRPRKMGHLYDHLKKKFTTDQLRKLGRWRRESMNVWQYLDSIRVYKEPNKTNHPSQGRVICPGAMMTLG</sequence>
<keyword evidence="2" id="KW-1185">Reference proteome</keyword>
<dbReference type="AlphaFoldDB" id="A0A8C6AYX0"/>
<evidence type="ECO:0000313" key="1">
    <source>
        <dbReference type="Ensembl" id="ENSMMNP00015008556.1"/>
    </source>
</evidence>
<dbReference type="Ensembl" id="ENSMMNT00015009338.1">
    <property type="protein sequence ID" value="ENSMMNP00015008556.1"/>
    <property type="gene ID" value="ENSMMNG00015006341.1"/>
</dbReference>
<dbReference type="PANTHER" id="PTHR35666">
    <property type="entry name" value="SIMILAR TO RIKEN CDNA 4921536K21"/>
    <property type="match status" value="1"/>
</dbReference>
<proteinExistence type="predicted"/>
<dbReference type="InterPro" id="IPR038935">
    <property type="entry name" value="C5orf52"/>
</dbReference>
<dbReference type="Pfam" id="PF17666">
    <property type="entry name" value="DUF5528"/>
    <property type="match status" value="1"/>
</dbReference>
<accession>A0A8C6AYX0</accession>
<evidence type="ECO:0000313" key="2">
    <source>
        <dbReference type="Proteomes" id="UP000694561"/>
    </source>
</evidence>
<dbReference type="Proteomes" id="UP000694561">
    <property type="component" value="Unplaced"/>
</dbReference>
<dbReference type="GeneTree" id="ENSGT00390000011578"/>
<reference evidence="1" key="2">
    <citation type="submission" date="2025-09" db="UniProtKB">
        <authorList>
            <consortium name="Ensembl"/>
        </authorList>
    </citation>
    <scope>IDENTIFICATION</scope>
</reference>
<name>A0A8C6AYX0_MONMO</name>
<reference evidence="1" key="1">
    <citation type="submission" date="2025-08" db="UniProtKB">
        <authorList>
            <consortium name="Ensembl"/>
        </authorList>
    </citation>
    <scope>IDENTIFICATION</scope>
</reference>
<dbReference type="PANTHER" id="PTHR35666:SF1">
    <property type="entry name" value="SIMILAR TO RIKEN CDNA 4921536K21"/>
    <property type="match status" value="1"/>
</dbReference>
<protein>
    <submittedName>
        <fullName evidence="1">Uncharacterized protein</fullName>
    </submittedName>
</protein>